<dbReference type="SUPFAM" id="SSF52279">
    <property type="entry name" value="Beta-D-glucan exohydrolase, C-terminal domain"/>
    <property type="match status" value="1"/>
</dbReference>
<feature type="domain" description="PA14" evidence="10">
    <location>
        <begin position="382"/>
        <end position="547"/>
    </location>
</feature>
<dbReference type="GO" id="GO:0008422">
    <property type="term" value="F:beta-glucosidase activity"/>
    <property type="evidence" value="ECO:0007669"/>
    <property type="project" value="UniProtKB-EC"/>
</dbReference>
<dbReference type="InterPro" id="IPR026891">
    <property type="entry name" value="Fn3-like"/>
</dbReference>
<evidence type="ECO:0000256" key="5">
    <source>
        <dbReference type="ARBA" id="ARBA00022801"/>
    </source>
</evidence>
<accession>A0A9P9DSQ1</accession>
<dbReference type="PRINTS" id="PR00133">
    <property type="entry name" value="GLHYDRLASE3"/>
</dbReference>
<dbReference type="InterPro" id="IPR001764">
    <property type="entry name" value="Glyco_hydro_3_N"/>
</dbReference>
<comment type="pathway">
    <text evidence="2">Glycan metabolism; cellulose degradation.</text>
</comment>
<evidence type="ECO:0000256" key="6">
    <source>
        <dbReference type="ARBA" id="ARBA00023180"/>
    </source>
</evidence>
<dbReference type="PANTHER" id="PTHR42715">
    <property type="entry name" value="BETA-GLUCOSIDASE"/>
    <property type="match status" value="1"/>
</dbReference>
<dbReference type="InterPro" id="IPR050288">
    <property type="entry name" value="Cellulose_deg_GH3"/>
</dbReference>
<gene>
    <name evidence="11" type="ORF">EDB81DRAFT_699378</name>
</gene>
<dbReference type="GO" id="GO:0009251">
    <property type="term" value="P:glucan catabolic process"/>
    <property type="evidence" value="ECO:0007669"/>
    <property type="project" value="TreeGrafter"/>
</dbReference>
<dbReference type="Pfam" id="PF00933">
    <property type="entry name" value="Glyco_hydro_3"/>
    <property type="match status" value="1"/>
</dbReference>
<keyword evidence="6" id="KW-0325">Glycoprotein</keyword>
<dbReference type="AlphaFoldDB" id="A0A9P9DSQ1"/>
<dbReference type="InterPro" id="IPR002772">
    <property type="entry name" value="Glyco_hydro_3_C"/>
</dbReference>
<evidence type="ECO:0000256" key="3">
    <source>
        <dbReference type="ARBA" id="ARBA00005336"/>
    </source>
</evidence>
<keyword evidence="5 11" id="KW-0378">Hydrolase</keyword>
<name>A0A9P9DSQ1_9HYPO</name>
<keyword evidence="7" id="KW-0119">Carbohydrate metabolism</keyword>
<evidence type="ECO:0000256" key="9">
    <source>
        <dbReference type="ARBA" id="ARBA00023326"/>
    </source>
</evidence>
<evidence type="ECO:0000259" key="10">
    <source>
        <dbReference type="PROSITE" id="PS51820"/>
    </source>
</evidence>
<dbReference type="InterPro" id="IPR036962">
    <property type="entry name" value="Glyco_hydro_3_N_sf"/>
</dbReference>
<dbReference type="Pfam" id="PF01915">
    <property type="entry name" value="Glyco_hydro_3_C"/>
    <property type="match status" value="1"/>
</dbReference>
<keyword evidence="8" id="KW-0326">Glycosidase</keyword>
<dbReference type="Gene3D" id="2.60.40.10">
    <property type="entry name" value="Immunoglobulins"/>
    <property type="match status" value="1"/>
</dbReference>
<keyword evidence="9" id="KW-0624">Polysaccharide degradation</keyword>
<dbReference type="PROSITE" id="PS51820">
    <property type="entry name" value="PA14"/>
    <property type="match status" value="1"/>
</dbReference>
<dbReference type="PANTHER" id="PTHR42715:SF3">
    <property type="entry name" value="BETA-GLUCOSIDASE B-RELATED"/>
    <property type="match status" value="1"/>
</dbReference>
<dbReference type="InterPro" id="IPR011658">
    <property type="entry name" value="PA14_dom"/>
</dbReference>
<comment type="similarity">
    <text evidence="3">Belongs to the glycosyl hydrolase 3 family.</text>
</comment>
<dbReference type="Pfam" id="PF07691">
    <property type="entry name" value="PA14"/>
    <property type="match status" value="1"/>
</dbReference>
<dbReference type="InterPro" id="IPR036881">
    <property type="entry name" value="Glyco_hydro_3_C_sf"/>
</dbReference>
<reference evidence="11" key="1">
    <citation type="journal article" date="2021" name="Nat. Commun.">
        <title>Genetic determinants of endophytism in the Arabidopsis root mycobiome.</title>
        <authorList>
            <person name="Mesny F."/>
            <person name="Miyauchi S."/>
            <person name="Thiergart T."/>
            <person name="Pickel B."/>
            <person name="Atanasova L."/>
            <person name="Karlsson M."/>
            <person name="Huettel B."/>
            <person name="Barry K.W."/>
            <person name="Haridas S."/>
            <person name="Chen C."/>
            <person name="Bauer D."/>
            <person name="Andreopoulos W."/>
            <person name="Pangilinan J."/>
            <person name="LaButti K."/>
            <person name="Riley R."/>
            <person name="Lipzen A."/>
            <person name="Clum A."/>
            <person name="Drula E."/>
            <person name="Henrissat B."/>
            <person name="Kohler A."/>
            <person name="Grigoriev I.V."/>
            <person name="Martin F.M."/>
            <person name="Hacquard S."/>
        </authorList>
    </citation>
    <scope>NUCLEOTIDE SEQUENCE</scope>
    <source>
        <strain evidence="11">MPI-CAGE-AT-0147</strain>
    </source>
</reference>
<sequence>MSLDDKSIETLVSKLTLDEKLSLIAGASTWRTVAVDRVGIPNIKFSDGPSGARGEVFGESVPAAFFPSGVSLGATWDVDLMYEIGEALAEECKTKSASVILAPTMCIHRHPLGGRNFESFSEDPYLTGKLAAAHVRGVQSRGIGATPKHFVANDQETLRFKYNAVISPRALREVYLLPFQMVVREADPWCMMTSYNMVNGYHVDAHKELLTDIARKEWGWDGLFMSDWGGTNTSVESINAGLDLEVPGPPLKRSKDALEGPIKQGLVDIGCIDASVSRLVRLLERTGRFQDAQDNPEFCKNDLGVNRLLLRAACAGIVMLKNEFETLPLRLSEGIKKLAIFGPNAKKVVAGGGGSSYIKSPYWTSVFESIEKEFQRSSTELIFAPGAKSNRYLPTMHPGVVRNPESGKPGGAVDCDDLYFVAYGVMPPEIDRETDFSFRIRAVLRPLTSGRHQLSLASIGPSKLFVDGVEVAAQSGAFEEKGSLFFTYGSEESIISLDLEAGKDYEIRVDYHSHDRQLDPEILPEMDPMEDKFQGARLGYEEQNTADLPKEAATLAQDADAAIIVVGRDKEWETEGQDIPLFELPGEQVRLIQEVSSVCKRTIVVVQAGTPMQFEPWIDNVEAVLYTWYQGQEVGNAAASVIVGRYNPSGRLPVTFPKRIEDCPAFSSFPGEQAISEYSESIYVGYKWWDLTDTLPQFPLGFGLSYNTFEVKSGQISSSILSKDSVLILSAHVQNTGGSNVSCRETVIAWCSQRPPTRLRRPKKQVCAFVKSPALSAGEESVVELQLDAYSLGVYDPKKGKWLVDANSKFDILLGTTALNASPAWVVEVPEEITWVHKLN</sequence>
<dbReference type="EMBL" id="JAGMUV010000022">
    <property type="protein sequence ID" value="KAH7124332.1"/>
    <property type="molecule type" value="Genomic_DNA"/>
</dbReference>
<evidence type="ECO:0000256" key="8">
    <source>
        <dbReference type="ARBA" id="ARBA00023295"/>
    </source>
</evidence>
<dbReference type="Gene3D" id="2.60.120.260">
    <property type="entry name" value="Galactose-binding domain-like"/>
    <property type="match status" value="1"/>
</dbReference>
<dbReference type="Pfam" id="PF14310">
    <property type="entry name" value="Fn3-like"/>
    <property type="match status" value="1"/>
</dbReference>
<dbReference type="SMART" id="SM00758">
    <property type="entry name" value="PA14"/>
    <property type="match status" value="1"/>
</dbReference>
<comment type="caution">
    <text evidence="11">The sequence shown here is derived from an EMBL/GenBank/DDBJ whole genome shotgun (WGS) entry which is preliminary data.</text>
</comment>
<evidence type="ECO:0000313" key="11">
    <source>
        <dbReference type="EMBL" id="KAH7124332.1"/>
    </source>
</evidence>
<evidence type="ECO:0000256" key="1">
    <source>
        <dbReference type="ARBA" id="ARBA00000448"/>
    </source>
</evidence>
<dbReference type="Proteomes" id="UP000738349">
    <property type="component" value="Unassembled WGS sequence"/>
</dbReference>
<dbReference type="EC" id="3.2.1.21" evidence="4"/>
<dbReference type="InterPro" id="IPR017853">
    <property type="entry name" value="GH"/>
</dbReference>
<keyword evidence="12" id="KW-1185">Reference proteome</keyword>
<protein>
    <recommendedName>
        <fullName evidence="4">beta-glucosidase</fullName>
        <ecNumber evidence="4">3.2.1.21</ecNumber>
    </recommendedName>
</protein>
<evidence type="ECO:0000256" key="4">
    <source>
        <dbReference type="ARBA" id="ARBA00012744"/>
    </source>
</evidence>
<dbReference type="InterPro" id="IPR037524">
    <property type="entry name" value="PA14/GLEYA"/>
</dbReference>
<evidence type="ECO:0000256" key="7">
    <source>
        <dbReference type="ARBA" id="ARBA00023277"/>
    </source>
</evidence>
<dbReference type="SMART" id="SM01217">
    <property type="entry name" value="Fn3_like"/>
    <property type="match status" value="1"/>
</dbReference>
<evidence type="ECO:0000313" key="12">
    <source>
        <dbReference type="Proteomes" id="UP000738349"/>
    </source>
</evidence>
<dbReference type="InterPro" id="IPR013783">
    <property type="entry name" value="Ig-like_fold"/>
</dbReference>
<evidence type="ECO:0000256" key="2">
    <source>
        <dbReference type="ARBA" id="ARBA00004987"/>
    </source>
</evidence>
<dbReference type="OrthoDB" id="47059at2759"/>
<comment type="catalytic activity">
    <reaction evidence="1">
        <text>Hydrolysis of terminal, non-reducing beta-D-glucosyl residues with release of beta-D-glucose.</text>
        <dbReference type="EC" id="3.2.1.21"/>
    </reaction>
</comment>
<dbReference type="Gene3D" id="3.20.20.300">
    <property type="entry name" value="Glycoside hydrolase, family 3, N-terminal domain"/>
    <property type="match status" value="1"/>
</dbReference>
<organism evidence="11 12">
    <name type="scientific">Dactylonectria macrodidyma</name>
    <dbReference type="NCBI Taxonomy" id="307937"/>
    <lineage>
        <taxon>Eukaryota</taxon>
        <taxon>Fungi</taxon>
        <taxon>Dikarya</taxon>
        <taxon>Ascomycota</taxon>
        <taxon>Pezizomycotina</taxon>
        <taxon>Sordariomycetes</taxon>
        <taxon>Hypocreomycetidae</taxon>
        <taxon>Hypocreales</taxon>
        <taxon>Nectriaceae</taxon>
        <taxon>Dactylonectria</taxon>
    </lineage>
</organism>
<proteinExistence type="inferred from homology"/>
<dbReference type="Gene3D" id="3.40.50.1700">
    <property type="entry name" value="Glycoside hydrolase family 3 C-terminal domain"/>
    <property type="match status" value="1"/>
</dbReference>
<dbReference type="SUPFAM" id="SSF51445">
    <property type="entry name" value="(Trans)glycosidases"/>
    <property type="match status" value="1"/>
</dbReference>